<dbReference type="Proteomes" id="UP000053240">
    <property type="component" value="Unassembled WGS sequence"/>
</dbReference>
<gene>
    <name evidence="2" type="ORF">RR48_06236</name>
</gene>
<protein>
    <submittedName>
        <fullName evidence="2">Uncharacterized protein</fullName>
    </submittedName>
</protein>
<proteinExistence type="predicted"/>
<dbReference type="InParanoid" id="A0A194QT97"/>
<evidence type="ECO:0000313" key="3">
    <source>
        <dbReference type="Proteomes" id="UP000053240"/>
    </source>
</evidence>
<sequence>MPAIAPPAIRSDLRLKRCEVSISTKRKLFEKRHQKQAVAGEWARVMQNLRAERCRASYAGKIVLDPVPSLRQGPQGPGPRPRGRKVYLPFDKNANLAFINMEAGGVRSGQRPANPAPAVPAPTSAPANVPPKPTATVPTTIKAVPAAKPIQTTQAPTQVKPVPVYPTPATKPVTTPGPGSVKHLINFYDSQGKASVIRPYSYSQAVKQG</sequence>
<feature type="region of interest" description="Disordered" evidence="1">
    <location>
        <begin position="159"/>
        <end position="179"/>
    </location>
</feature>
<evidence type="ECO:0000256" key="1">
    <source>
        <dbReference type="SAM" id="MobiDB-lite"/>
    </source>
</evidence>
<keyword evidence="3" id="KW-1185">Reference proteome</keyword>
<organism evidence="2 3">
    <name type="scientific">Papilio machaon</name>
    <name type="common">Old World swallowtail butterfly</name>
    <dbReference type="NCBI Taxonomy" id="76193"/>
    <lineage>
        <taxon>Eukaryota</taxon>
        <taxon>Metazoa</taxon>
        <taxon>Ecdysozoa</taxon>
        <taxon>Arthropoda</taxon>
        <taxon>Hexapoda</taxon>
        <taxon>Insecta</taxon>
        <taxon>Pterygota</taxon>
        <taxon>Neoptera</taxon>
        <taxon>Endopterygota</taxon>
        <taxon>Lepidoptera</taxon>
        <taxon>Glossata</taxon>
        <taxon>Ditrysia</taxon>
        <taxon>Papilionoidea</taxon>
        <taxon>Papilionidae</taxon>
        <taxon>Papilioninae</taxon>
        <taxon>Papilio</taxon>
    </lineage>
</organism>
<name>A0A194QT97_PAPMA</name>
<evidence type="ECO:0000313" key="2">
    <source>
        <dbReference type="EMBL" id="KPJ08748.1"/>
    </source>
</evidence>
<accession>A0A194QT97</accession>
<dbReference type="EMBL" id="KQ461150">
    <property type="protein sequence ID" value="KPJ08748.1"/>
    <property type="molecule type" value="Genomic_DNA"/>
</dbReference>
<reference evidence="2 3" key="1">
    <citation type="journal article" date="2015" name="Nat. Commun.">
        <title>Outbred genome sequencing and CRISPR/Cas9 gene editing in butterflies.</title>
        <authorList>
            <person name="Li X."/>
            <person name="Fan D."/>
            <person name="Zhang W."/>
            <person name="Liu G."/>
            <person name="Zhang L."/>
            <person name="Zhao L."/>
            <person name="Fang X."/>
            <person name="Chen L."/>
            <person name="Dong Y."/>
            <person name="Chen Y."/>
            <person name="Ding Y."/>
            <person name="Zhao R."/>
            <person name="Feng M."/>
            <person name="Zhu Y."/>
            <person name="Feng Y."/>
            <person name="Jiang X."/>
            <person name="Zhu D."/>
            <person name="Xiang H."/>
            <person name="Feng X."/>
            <person name="Li S."/>
            <person name="Wang J."/>
            <person name="Zhang G."/>
            <person name="Kronforst M.R."/>
            <person name="Wang W."/>
        </authorList>
    </citation>
    <scope>NUCLEOTIDE SEQUENCE [LARGE SCALE GENOMIC DNA]</scope>
    <source>
        <strain evidence="2">Ya'a_city_454_Pm</strain>
        <tissue evidence="2">Whole body</tissue>
    </source>
</reference>
<dbReference type="AlphaFoldDB" id="A0A194QT97"/>
<feature type="region of interest" description="Disordered" evidence="1">
    <location>
        <begin position="107"/>
        <end position="135"/>
    </location>
</feature>